<evidence type="ECO:0000313" key="4">
    <source>
        <dbReference type="Proteomes" id="UP000317371"/>
    </source>
</evidence>
<dbReference type="AlphaFoldDB" id="A0A540VIW9"/>
<dbReference type="Gene3D" id="3.40.50.720">
    <property type="entry name" value="NAD(P)-binding Rossmann-like Domain"/>
    <property type="match status" value="1"/>
</dbReference>
<evidence type="ECO:0000256" key="1">
    <source>
        <dbReference type="ARBA" id="ARBA00023002"/>
    </source>
</evidence>
<dbReference type="RefSeq" id="WP_141609087.1">
    <property type="nucleotide sequence ID" value="NZ_VIGC02000006.1"/>
</dbReference>
<organism evidence="3 4">
    <name type="scientific">Litorilinea aerophila</name>
    <dbReference type="NCBI Taxonomy" id="1204385"/>
    <lineage>
        <taxon>Bacteria</taxon>
        <taxon>Bacillati</taxon>
        <taxon>Chloroflexota</taxon>
        <taxon>Caldilineae</taxon>
        <taxon>Caldilineales</taxon>
        <taxon>Caldilineaceae</taxon>
        <taxon>Litorilinea</taxon>
    </lineage>
</organism>
<dbReference type="SUPFAM" id="SSF55347">
    <property type="entry name" value="Glyceraldehyde-3-phosphate dehydrogenase-like, C-terminal domain"/>
    <property type="match status" value="1"/>
</dbReference>
<accession>A0A540VIW9</accession>
<keyword evidence="1" id="KW-0560">Oxidoreductase</keyword>
<evidence type="ECO:0000259" key="2">
    <source>
        <dbReference type="Pfam" id="PF01408"/>
    </source>
</evidence>
<protein>
    <submittedName>
        <fullName evidence="3">Gfo/Idh/MocA family oxidoreductase</fullName>
    </submittedName>
</protein>
<gene>
    <name evidence="3" type="ORF">FKZ61_05490</name>
</gene>
<dbReference type="InterPro" id="IPR036291">
    <property type="entry name" value="NAD(P)-bd_dom_sf"/>
</dbReference>
<dbReference type="GO" id="GO:0016491">
    <property type="term" value="F:oxidoreductase activity"/>
    <property type="evidence" value="ECO:0007669"/>
    <property type="project" value="UniProtKB-KW"/>
</dbReference>
<dbReference type="GO" id="GO:0000166">
    <property type="term" value="F:nucleotide binding"/>
    <property type="evidence" value="ECO:0007669"/>
    <property type="project" value="InterPro"/>
</dbReference>
<evidence type="ECO:0000313" key="3">
    <source>
        <dbReference type="EMBL" id="TQE96715.1"/>
    </source>
</evidence>
<dbReference type="EMBL" id="VIGC01000006">
    <property type="protein sequence ID" value="TQE96715.1"/>
    <property type="molecule type" value="Genomic_DNA"/>
</dbReference>
<comment type="caution">
    <text evidence="3">The sequence shown here is derived from an EMBL/GenBank/DDBJ whole genome shotgun (WGS) entry which is preliminary data.</text>
</comment>
<dbReference type="OrthoDB" id="9815825at2"/>
<dbReference type="Proteomes" id="UP000317371">
    <property type="component" value="Unassembled WGS sequence"/>
</dbReference>
<dbReference type="InterPro" id="IPR050463">
    <property type="entry name" value="Gfo/Idh/MocA_oxidrdct_glycsds"/>
</dbReference>
<dbReference type="Pfam" id="PF01408">
    <property type="entry name" value="GFO_IDH_MocA"/>
    <property type="match status" value="1"/>
</dbReference>
<dbReference type="PANTHER" id="PTHR43818:SF11">
    <property type="entry name" value="BCDNA.GH03377"/>
    <property type="match status" value="1"/>
</dbReference>
<proteinExistence type="predicted"/>
<dbReference type="PANTHER" id="PTHR43818">
    <property type="entry name" value="BCDNA.GH03377"/>
    <property type="match status" value="1"/>
</dbReference>
<feature type="domain" description="Gfo/Idh/MocA-like oxidoreductase N-terminal" evidence="2">
    <location>
        <begin position="34"/>
        <end position="138"/>
    </location>
</feature>
<dbReference type="SUPFAM" id="SSF51735">
    <property type="entry name" value="NAD(P)-binding Rossmann-fold domains"/>
    <property type="match status" value="1"/>
</dbReference>
<dbReference type="Gene3D" id="3.30.360.10">
    <property type="entry name" value="Dihydrodipicolinate Reductase, domain 2"/>
    <property type="match status" value="1"/>
</dbReference>
<keyword evidence="4" id="KW-1185">Reference proteome</keyword>
<name>A0A540VIW9_9CHLR</name>
<sequence length="365" mass="40094">MKRYRAAVIGCSRMGGFIDNEVAGSRWHVPPYSHAAGFVACPRTELVACADLRTDVMERFGERYHVPKERQYTDYREMIRREQPDIVSVATQPEPRAEIVIFAAENGVRAIYAEKAMAASLAEADAMVEAVERHGIAFNLGTNRRWSPIYEHMKAAIDRGAVGKLQTLIVYHNGTLFNTASHTFDLLLYLNNDQPVSWVQAHLPNDDVPQTGDILPVDPVGMGTIHFANGVTAHALLTARGLEVEAIGDEGSLTALNDGQEWLYRTRQVIDAGNRKGLVATPFAGVEPASSTLRLIEDLVHALDTGEPTRGGPRVALAGMEIIFGFIASHRRGGARVRLPLTERSLRLQRSVAPHQPKFDVQGAS</sequence>
<reference evidence="3 4" key="1">
    <citation type="submission" date="2019-06" db="EMBL/GenBank/DDBJ databases">
        <title>Genome sequence of Litorilinea aerophila BAA-2444.</title>
        <authorList>
            <person name="Maclea K.S."/>
            <person name="Maurais E.G."/>
            <person name="Iannazzi L.C."/>
        </authorList>
    </citation>
    <scope>NUCLEOTIDE SEQUENCE [LARGE SCALE GENOMIC DNA]</scope>
    <source>
        <strain evidence="3 4">ATCC BAA-2444</strain>
    </source>
</reference>
<dbReference type="InParanoid" id="A0A540VIW9"/>
<dbReference type="InterPro" id="IPR000683">
    <property type="entry name" value="Gfo/Idh/MocA-like_OxRdtase_N"/>
</dbReference>